<proteinExistence type="predicted"/>
<evidence type="ECO:0000313" key="3">
    <source>
        <dbReference type="Proteomes" id="UP001210380"/>
    </source>
</evidence>
<keyword evidence="1" id="KW-0472">Membrane</keyword>
<comment type="caution">
    <text evidence="2">The sequence shown here is derived from an EMBL/GenBank/DDBJ whole genome shotgun (WGS) entry which is preliminary data.</text>
</comment>
<dbReference type="RefSeq" id="WP_270948308.1">
    <property type="nucleotide sequence ID" value="NZ_JAQGLA010000010.1"/>
</dbReference>
<dbReference type="Proteomes" id="UP001210380">
    <property type="component" value="Unassembled WGS sequence"/>
</dbReference>
<keyword evidence="1" id="KW-1133">Transmembrane helix</keyword>
<gene>
    <name evidence="2" type="ORF">OU415_09840</name>
</gene>
<evidence type="ECO:0008006" key="4">
    <source>
        <dbReference type="Google" id="ProtNLM"/>
    </source>
</evidence>
<dbReference type="EMBL" id="JAQGLA010000010">
    <property type="protein sequence ID" value="MDA3625738.1"/>
    <property type="molecule type" value="Genomic_DNA"/>
</dbReference>
<evidence type="ECO:0000313" key="2">
    <source>
        <dbReference type="EMBL" id="MDA3625738.1"/>
    </source>
</evidence>
<accession>A0ABT4UVJ1</accession>
<evidence type="ECO:0000256" key="1">
    <source>
        <dbReference type="SAM" id="Phobius"/>
    </source>
</evidence>
<keyword evidence="3" id="KW-1185">Reference proteome</keyword>
<name>A0ABT4UVJ1_9PSEU</name>
<organism evidence="2 3">
    <name type="scientific">Saccharopolyspora oryzae</name>
    <dbReference type="NCBI Taxonomy" id="2997343"/>
    <lineage>
        <taxon>Bacteria</taxon>
        <taxon>Bacillati</taxon>
        <taxon>Actinomycetota</taxon>
        <taxon>Actinomycetes</taxon>
        <taxon>Pseudonocardiales</taxon>
        <taxon>Pseudonocardiaceae</taxon>
        <taxon>Saccharopolyspora</taxon>
    </lineage>
</organism>
<keyword evidence="1" id="KW-0812">Transmembrane</keyword>
<reference evidence="2 3" key="1">
    <citation type="submission" date="2022-11" db="EMBL/GenBank/DDBJ databases">
        <title>Draft genome sequence of Saccharopolyspora sp. WRP15-2 isolated from rhizosphere soils of wild rice in Thailand.</title>
        <authorList>
            <person name="Duangmal K."/>
            <person name="Kammanee S."/>
            <person name="Muangham S."/>
        </authorList>
    </citation>
    <scope>NUCLEOTIDE SEQUENCE [LARGE SCALE GENOMIC DNA]</scope>
    <source>
        <strain evidence="2 3">WRP15-2</strain>
    </source>
</reference>
<feature type="transmembrane region" description="Helical" evidence="1">
    <location>
        <begin position="34"/>
        <end position="52"/>
    </location>
</feature>
<protein>
    <recommendedName>
        <fullName evidence="4">DUF3311 domain-containing protein</fullName>
    </recommendedName>
</protein>
<sequence length="63" mass="6834">MRKALILGFIPYAAMVVGVPLFNSDRVVLGLPLLALWLSACVLVTPLFLWLADRALGEGEGHE</sequence>